<dbReference type="PROSITE" id="PS50994">
    <property type="entry name" value="INTEGRASE"/>
    <property type="match status" value="1"/>
</dbReference>
<proteinExistence type="predicted"/>
<dbReference type="Pfam" id="PF00665">
    <property type="entry name" value="rve"/>
    <property type="match status" value="1"/>
</dbReference>
<evidence type="ECO:0000313" key="3">
    <source>
        <dbReference type="EMBL" id="GEU44949.1"/>
    </source>
</evidence>
<dbReference type="SUPFAM" id="SSF53098">
    <property type="entry name" value="Ribonuclease H-like"/>
    <property type="match status" value="1"/>
</dbReference>
<accession>A0A6L2K7I2</accession>
<dbReference type="InterPro" id="IPR036397">
    <property type="entry name" value="RNaseH_sf"/>
</dbReference>
<evidence type="ECO:0000259" key="2">
    <source>
        <dbReference type="PROSITE" id="PS50994"/>
    </source>
</evidence>
<evidence type="ECO:0000256" key="1">
    <source>
        <dbReference type="SAM" id="MobiDB-lite"/>
    </source>
</evidence>
<dbReference type="AlphaFoldDB" id="A0A6L2K7I2"/>
<name>A0A6L2K7I2_TANCI</name>
<dbReference type="PANTHER" id="PTHR42648">
    <property type="entry name" value="TRANSPOSASE, PUTATIVE-RELATED"/>
    <property type="match status" value="1"/>
</dbReference>
<reference evidence="3" key="1">
    <citation type="journal article" date="2019" name="Sci. Rep.">
        <title>Draft genome of Tanacetum cinerariifolium, the natural source of mosquito coil.</title>
        <authorList>
            <person name="Yamashiro T."/>
            <person name="Shiraishi A."/>
            <person name="Satake H."/>
            <person name="Nakayama K."/>
        </authorList>
    </citation>
    <scope>NUCLEOTIDE SEQUENCE</scope>
</reference>
<feature type="compositionally biased region" description="Basic and acidic residues" evidence="1">
    <location>
        <begin position="192"/>
        <end position="219"/>
    </location>
</feature>
<dbReference type="PANTHER" id="PTHR42648:SF32">
    <property type="entry name" value="RIBONUCLEASE H-LIKE DOMAIN, GAG-PRE-INTEGRASE DOMAIN PROTEIN-RELATED"/>
    <property type="match status" value="1"/>
</dbReference>
<feature type="domain" description="Integrase catalytic" evidence="2">
    <location>
        <begin position="1"/>
        <end position="153"/>
    </location>
</feature>
<dbReference type="InterPro" id="IPR039537">
    <property type="entry name" value="Retrotran_Ty1/copia-like"/>
</dbReference>
<feature type="region of interest" description="Disordered" evidence="1">
    <location>
        <begin position="527"/>
        <end position="550"/>
    </location>
</feature>
<dbReference type="InterPro" id="IPR001584">
    <property type="entry name" value="Integrase_cat-core"/>
</dbReference>
<dbReference type="GO" id="GO:0015074">
    <property type="term" value="P:DNA integration"/>
    <property type="evidence" value="ECO:0007669"/>
    <property type="project" value="InterPro"/>
</dbReference>
<feature type="region of interest" description="Disordered" evidence="1">
    <location>
        <begin position="190"/>
        <end position="219"/>
    </location>
</feature>
<dbReference type="GO" id="GO:0003676">
    <property type="term" value="F:nucleic acid binding"/>
    <property type="evidence" value="ECO:0007669"/>
    <property type="project" value="InterPro"/>
</dbReference>
<dbReference type="EMBL" id="BKCJ010001917">
    <property type="protein sequence ID" value="GEU44949.1"/>
    <property type="molecule type" value="Genomic_DNA"/>
</dbReference>
<protein>
    <submittedName>
        <fullName evidence="3">Putative ribonuclease H-like domain-containing protein</fullName>
    </submittedName>
</protein>
<gene>
    <name evidence="3" type="ORF">Tci_016927</name>
</gene>
<comment type="caution">
    <text evidence="3">The sequence shown here is derived from an EMBL/GenBank/DDBJ whole genome shotgun (WGS) entry which is preliminary data.</text>
</comment>
<organism evidence="3">
    <name type="scientific">Tanacetum cinerariifolium</name>
    <name type="common">Dalmatian daisy</name>
    <name type="synonym">Chrysanthemum cinerariifolium</name>
    <dbReference type="NCBI Taxonomy" id="118510"/>
    <lineage>
        <taxon>Eukaryota</taxon>
        <taxon>Viridiplantae</taxon>
        <taxon>Streptophyta</taxon>
        <taxon>Embryophyta</taxon>
        <taxon>Tracheophyta</taxon>
        <taxon>Spermatophyta</taxon>
        <taxon>Magnoliopsida</taxon>
        <taxon>eudicotyledons</taxon>
        <taxon>Gunneridae</taxon>
        <taxon>Pentapetalae</taxon>
        <taxon>asterids</taxon>
        <taxon>campanulids</taxon>
        <taxon>Asterales</taxon>
        <taxon>Asteraceae</taxon>
        <taxon>Asteroideae</taxon>
        <taxon>Anthemideae</taxon>
        <taxon>Anthemidinae</taxon>
        <taxon>Tanacetum</taxon>
    </lineage>
</organism>
<dbReference type="Pfam" id="PF14223">
    <property type="entry name" value="Retrotran_gag_2"/>
    <property type="match status" value="1"/>
</dbReference>
<sequence length="786" mass="89236">MYCLVVPDDHSRFTWVFFLATKDKTSGILKSFITRIENIVDHKVKVISCDNGTEFKNREMNRFCEMKGILKQFSVAKNPQQNGVAERRNMTLIEAARTMLAVSKTRIVEENLHIRFSESTPNVVGSRPDWLFDIDALTRTINYEPIVAGTQSNGLQVQKKVIMQVKLERRQNLSNITFCYRCGLLIQQDPKSSNDDGSKPLSDDEKKVDEDPRKENECKYQEKEDNVNNINNVNTVSLTVNTAGTNRVNAVGENISVELQFDLNMPALEDVSTFNFSSDDEDDGALADMNNLDTTIQIKEEVYVCQPPGIEDPDFPDRVYKVEKALYGIHQALRACKQKEDVTFISQDKYVVEILKKFRFTQVETASTPMETQKLLLKDKDSEEVDVHLYRSMIGSLMYLISLRRDIIFAVCACARYQVNLKISHLHAVKRIFSDYAGASLDRKSTTGDGKEIVITESSVRRDIQPADEEGIDCLANSIISEQLALMRKPKRKDTQVPQPSDPTEFVIDEAVYKELGDSLVRAATTASSLEADQDSDGEAMINSTKNGDQPLPRVTQVFIAGTLSNEQPPLKDKSIWSNQEKKIQKIDCLARSLLIQGLSNDIYSLIDSNKTAKDLRDALARHMLGFKYGEQDRKAAVLYEYETFKATERELLLDTYIRYLQVINDLKKCGYSKDNCELNFKFLNNLQPKWKQYTRMMRQNKNLTDINIDALYNILKQNQGDVNDAIGLKKKTVVITYDPLALIADKTKVIKSKEKVVVSSDSERSDADDFSELKKINALLAKAFN</sequence>
<dbReference type="InterPro" id="IPR012337">
    <property type="entry name" value="RNaseH-like_sf"/>
</dbReference>
<dbReference type="Gene3D" id="3.30.420.10">
    <property type="entry name" value="Ribonuclease H-like superfamily/Ribonuclease H"/>
    <property type="match status" value="1"/>
</dbReference>